<protein>
    <recommendedName>
        <fullName evidence="1">DUF4440 domain-containing protein</fullName>
    </recommendedName>
</protein>
<name>H5WYB8_9PSEU</name>
<evidence type="ECO:0000313" key="2">
    <source>
        <dbReference type="EMBL" id="EHR48452.1"/>
    </source>
</evidence>
<dbReference type="InterPro" id="IPR027843">
    <property type="entry name" value="DUF4440"/>
</dbReference>
<dbReference type="AlphaFoldDB" id="H5WYB8"/>
<evidence type="ECO:0000313" key="3">
    <source>
        <dbReference type="Proteomes" id="UP000004926"/>
    </source>
</evidence>
<reference evidence="2 3" key="1">
    <citation type="journal article" date="2012" name="Stand. Genomic Sci.">
        <title>Genome sequence of the ocean sediment bacterium Saccharomonospora marina type strain (XMU15(T)).</title>
        <authorList>
            <person name="Klenk H.P."/>
            <person name="Lu M."/>
            <person name="Lucas S."/>
            <person name="Lapidus A."/>
            <person name="Copeland A."/>
            <person name="Pitluck S."/>
            <person name="Goodwin L.A."/>
            <person name="Han C."/>
            <person name="Tapia R."/>
            <person name="Brambilla E.M."/>
            <person name="Potter G."/>
            <person name="Land M."/>
            <person name="Ivanova N."/>
            <person name="Rohde M."/>
            <person name="Goker M."/>
            <person name="Detter J.C."/>
            <person name="Li W.J."/>
            <person name="Kyrpides N.C."/>
            <person name="Woyke T."/>
        </authorList>
    </citation>
    <scope>NUCLEOTIDE SEQUENCE [LARGE SCALE GENOMIC DNA]</scope>
    <source>
        <strain evidence="2 3">XMU15</strain>
    </source>
</reference>
<dbReference type="Gene3D" id="3.10.450.50">
    <property type="match status" value="1"/>
</dbReference>
<evidence type="ECO:0000259" key="1">
    <source>
        <dbReference type="Pfam" id="PF14534"/>
    </source>
</evidence>
<gene>
    <name evidence="2" type="ORF">SacmaDRAFT_0136</name>
</gene>
<dbReference type="eggNOG" id="ENOG50331T0">
    <property type="taxonomic scope" value="Bacteria"/>
</dbReference>
<dbReference type="InterPro" id="IPR032710">
    <property type="entry name" value="NTF2-like_dom_sf"/>
</dbReference>
<accession>H5WYB8</accession>
<dbReference type="SUPFAM" id="SSF54427">
    <property type="entry name" value="NTF2-like"/>
    <property type="match status" value="1"/>
</dbReference>
<dbReference type="Proteomes" id="UP000004926">
    <property type="component" value="Chromosome"/>
</dbReference>
<dbReference type="HOGENOM" id="CLU_147392_1_0_11"/>
<organism evidence="2 3">
    <name type="scientific">Saccharomonospora marina XMU15</name>
    <dbReference type="NCBI Taxonomy" id="882083"/>
    <lineage>
        <taxon>Bacteria</taxon>
        <taxon>Bacillati</taxon>
        <taxon>Actinomycetota</taxon>
        <taxon>Actinomycetes</taxon>
        <taxon>Pseudonocardiales</taxon>
        <taxon>Pseudonocardiaceae</taxon>
        <taxon>Saccharomonospora</taxon>
    </lineage>
</organism>
<dbReference type="Pfam" id="PF14534">
    <property type="entry name" value="DUF4440"/>
    <property type="match status" value="1"/>
</dbReference>
<keyword evidence="3" id="KW-1185">Reference proteome</keyword>
<dbReference type="STRING" id="882083.SacmaDRAFT_0136"/>
<dbReference type="OrthoDB" id="7845843at2"/>
<dbReference type="EMBL" id="CM001439">
    <property type="protein sequence ID" value="EHR48452.1"/>
    <property type="molecule type" value="Genomic_DNA"/>
</dbReference>
<feature type="domain" description="DUF4440" evidence="1">
    <location>
        <begin position="10"/>
        <end position="115"/>
    </location>
</feature>
<sequence length="123" mass="13780">MISTTGDEVIDLEEQGWQALSSTPEAARRFYEHILDHTAVMLLPGGLVLDNRTAILDSLSGPPWSAYQLRDPQVLHPTNDTAIVTYEATAHRDDAPTYTALTSSVYVRRTDGWKLTFHQQTPR</sequence>
<dbReference type="RefSeq" id="WP_009151845.1">
    <property type="nucleotide sequence ID" value="NZ_CM001439.1"/>
</dbReference>
<proteinExistence type="predicted"/>